<organism evidence="1 2">
    <name type="scientific">Brevibacillus laterosporus</name>
    <name type="common">Bacillus laterosporus</name>
    <dbReference type="NCBI Taxonomy" id="1465"/>
    <lineage>
        <taxon>Bacteria</taxon>
        <taxon>Bacillati</taxon>
        <taxon>Bacillota</taxon>
        <taxon>Bacilli</taxon>
        <taxon>Bacillales</taxon>
        <taxon>Paenibacillaceae</taxon>
        <taxon>Brevibacillus</taxon>
    </lineage>
</organism>
<keyword evidence="2" id="KW-1185">Reference proteome</keyword>
<dbReference type="Proteomes" id="UP000319432">
    <property type="component" value="Chromosome"/>
</dbReference>
<evidence type="ECO:0000313" key="2">
    <source>
        <dbReference type="Proteomes" id="UP000319432"/>
    </source>
</evidence>
<sequence length="399" mass="44694">MGIKVLSKRAIVVITLVVLVLIVAFCVGRINQKDESITPITLAEPPTYGSEAEQKLFHFIRTHMVNPEGGIYTNYLDNSDKTKGHAVLSESVGLLLKYAVSSHNEELFIQQLNLLQHRFVEGDFIAWIYPSTSHHTVNSSVDDLRIIEALWDGARIFNNEQAFNLGLRLAKGLLATNTDGKWLFDYADEKKRQVAPTVQVRYANLSALQKLAEKIPEYLPIYEQMKRILEQAEQPNGLYALAYLPKESRYVQDPALLTTAVSTNMSEQIITALYAEQAGIPTDSMRKRLADSLQKTGKLFATADKQSGKMKTDMESPAVYALAAMLFIESDQISLARQCLTRLEELQVSSQSYQDAPADIRQKAVQFEGGYLDVYRLQAFSFDQLESLLAMRIGGGKSE</sequence>
<accession>A0A518V2U4</accession>
<evidence type="ECO:0000313" key="1">
    <source>
        <dbReference type="EMBL" id="QDX91304.1"/>
    </source>
</evidence>
<dbReference type="InterPro" id="IPR012341">
    <property type="entry name" value="6hp_glycosidase-like_sf"/>
</dbReference>
<dbReference type="InterPro" id="IPR008928">
    <property type="entry name" value="6-hairpin_glycosidase_sf"/>
</dbReference>
<protein>
    <recommendedName>
        <fullName evidence="3">Glycosyl hydrolase</fullName>
    </recommendedName>
</protein>
<reference evidence="1 2" key="1">
    <citation type="submission" date="2018-11" db="EMBL/GenBank/DDBJ databases">
        <title>Phylogenetic determinants of toxin gene distribution in genomes of Brevibacillus laterosporus.</title>
        <authorList>
            <person name="Glare T.R."/>
            <person name="Durrant A."/>
            <person name="Berry C."/>
            <person name="Palma L."/>
            <person name="Ormskirk M."/>
            <person name="Cox M.O."/>
        </authorList>
    </citation>
    <scope>NUCLEOTIDE SEQUENCE [LARGE SCALE GENOMIC DNA]</scope>
    <source>
        <strain evidence="1 2">1821L</strain>
    </source>
</reference>
<name>A0A518V2U4_BRELA</name>
<dbReference type="Gene3D" id="1.50.10.10">
    <property type="match status" value="1"/>
</dbReference>
<dbReference type="AlphaFoldDB" id="A0A518V2U4"/>
<dbReference type="GO" id="GO:0005975">
    <property type="term" value="P:carbohydrate metabolic process"/>
    <property type="evidence" value="ECO:0007669"/>
    <property type="project" value="InterPro"/>
</dbReference>
<proteinExistence type="predicted"/>
<dbReference type="EMBL" id="CP033464">
    <property type="protein sequence ID" value="QDX91304.1"/>
    <property type="molecule type" value="Genomic_DNA"/>
</dbReference>
<evidence type="ECO:0008006" key="3">
    <source>
        <dbReference type="Google" id="ProtNLM"/>
    </source>
</evidence>
<gene>
    <name evidence="1" type="ORF">EEL30_02255</name>
</gene>
<dbReference type="SUPFAM" id="SSF48208">
    <property type="entry name" value="Six-hairpin glycosidases"/>
    <property type="match status" value="1"/>
</dbReference>